<accession>A0A4P6LUE5</accession>
<evidence type="ECO:0000313" key="2">
    <source>
        <dbReference type="EMBL" id="QBE94713.1"/>
    </source>
</evidence>
<dbReference type="RefSeq" id="WP_130179517.1">
    <property type="nucleotide sequence ID" value="NZ_CP035945.1"/>
</dbReference>
<evidence type="ECO:0000313" key="3">
    <source>
        <dbReference type="Proteomes" id="UP000289794"/>
    </source>
</evidence>
<organism evidence="2 3">
    <name type="scientific">Blautia producta</name>
    <dbReference type="NCBI Taxonomy" id="33035"/>
    <lineage>
        <taxon>Bacteria</taxon>
        <taxon>Bacillati</taxon>
        <taxon>Bacillota</taxon>
        <taxon>Clostridia</taxon>
        <taxon>Lachnospirales</taxon>
        <taxon>Lachnospiraceae</taxon>
        <taxon>Blautia</taxon>
    </lineage>
</organism>
<dbReference type="KEGG" id="bpro:PMF13cell1_00206"/>
<evidence type="ECO:0000256" key="1">
    <source>
        <dbReference type="SAM" id="Coils"/>
    </source>
</evidence>
<name>A0A4P6LUE5_9FIRM</name>
<keyword evidence="1" id="KW-0175">Coiled coil</keyword>
<dbReference type="AlphaFoldDB" id="A0A4P6LUE5"/>
<dbReference type="EMBL" id="CP035945">
    <property type="protein sequence ID" value="QBE94713.1"/>
    <property type="molecule type" value="Genomic_DNA"/>
</dbReference>
<feature type="coiled-coil region" evidence="1">
    <location>
        <begin position="179"/>
        <end position="206"/>
    </location>
</feature>
<dbReference type="Proteomes" id="UP000289794">
    <property type="component" value="Chromosome"/>
</dbReference>
<proteinExistence type="predicted"/>
<gene>
    <name evidence="2" type="ORF">PMF13cell1_00206</name>
</gene>
<reference evidence="2 3" key="1">
    <citation type="submission" date="2019-01" db="EMBL/GenBank/DDBJ databases">
        <title>PMF-metabolizing Aryl O-demethylase.</title>
        <authorList>
            <person name="Kim M."/>
        </authorList>
    </citation>
    <scope>NUCLEOTIDE SEQUENCE [LARGE SCALE GENOMIC DNA]</scope>
    <source>
        <strain evidence="2 3">PMF1</strain>
    </source>
</reference>
<protein>
    <recommendedName>
        <fullName evidence="4">3-isopropylmalate dehydrogenase</fullName>
    </recommendedName>
</protein>
<evidence type="ECO:0008006" key="4">
    <source>
        <dbReference type="Google" id="ProtNLM"/>
    </source>
</evidence>
<sequence>MKERKQNPRILQWHPAFYAGLQIELEAEADLLVFESEHQLGTRPVEYKSPSDYLSVDDFYKVYGYTCFYKADTTKTGSIGIQDITITLVCHRYPRSLIRHLKEERGYDIGKEEDGIYYITGDKIPIQLILTKELSEEQNLWLKSLTDDLEKPETAKRLIEQYRKHKGNSLYKSVMNLIVRANKAKFEEAKAMCEALEELMKDELEAKKAEGKAEGILALLNDLGQVPESLQVKIMAQKNTELLNQWLKYAAKAETINDFVQKTNSQ</sequence>